<dbReference type="AlphaFoldDB" id="A0A8C9T331"/>
<feature type="domain" description="KIND" evidence="2">
    <location>
        <begin position="5"/>
        <end position="180"/>
    </location>
</feature>
<organism evidence="3 4">
    <name type="scientific">Scleropages formosus</name>
    <name type="common">Asian bonytongue</name>
    <name type="synonym">Osteoglossum formosum</name>
    <dbReference type="NCBI Taxonomy" id="113540"/>
    <lineage>
        <taxon>Eukaryota</taxon>
        <taxon>Metazoa</taxon>
        <taxon>Chordata</taxon>
        <taxon>Craniata</taxon>
        <taxon>Vertebrata</taxon>
        <taxon>Euteleostomi</taxon>
        <taxon>Actinopterygii</taxon>
        <taxon>Neopterygii</taxon>
        <taxon>Teleostei</taxon>
        <taxon>Osteoglossocephala</taxon>
        <taxon>Osteoglossomorpha</taxon>
        <taxon>Osteoglossiformes</taxon>
        <taxon>Osteoglossidae</taxon>
        <taxon>Scleropages</taxon>
    </lineage>
</organism>
<reference evidence="3 4" key="1">
    <citation type="submission" date="2019-04" db="EMBL/GenBank/DDBJ databases">
        <authorList>
            <consortium name="Wellcome Sanger Institute Data Sharing"/>
        </authorList>
    </citation>
    <scope>NUCLEOTIDE SEQUENCE [LARGE SCALE GENOMIC DNA]</scope>
</reference>
<dbReference type="PANTHER" id="PTHR46900">
    <property type="entry name" value="TYROSINE-PROTEIN PHOSPHATASE NON-RECEPTOR TYPE 13"/>
    <property type="match status" value="1"/>
</dbReference>
<dbReference type="Proteomes" id="UP000694397">
    <property type="component" value="Chromosome 24"/>
</dbReference>
<accession>A0A8C9T331</accession>
<dbReference type="Pfam" id="PF16474">
    <property type="entry name" value="KIND"/>
    <property type="match status" value="1"/>
</dbReference>
<dbReference type="InterPro" id="IPR011019">
    <property type="entry name" value="KIND_dom"/>
</dbReference>
<keyword evidence="1" id="KW-0677">Repeat</keyword>
<dbReference type="InterPro" id="IPR052074">
    <property type="entry name" value="NonRcpt_TyrProt_Phosphatase"/>
</dbReference>
<dbReference type="SMART" id="SM00750">
    <property type="entry name" value="KIND"/>
    <property type="match status" value="1"/>
</dbReference>
<keyword evidence="4" id="KW-1185">Reference proteome</keyword>
<dbReference type="Ensembl" id="ENSSFOT00015049504.1">
    <property type="protein sequence ID" value="ENSSFOP00015046372.1"/>
    <property type="gene ID" value="ENSSFOG00015008853.2"/>
</dbReference>
<reference evidence="3" key="2">
    <citation type="submission" date="2025-08" db="UniProtKB">
        <authorList>
            <consortium name="Ensembl"/>
        </authorList>
    </citation>
    <scope>IDENTIFICATION</scope>
</reference>
<evidence type="ECO:0000256" key="1">
    <source>
        <dbReference type="ARBA" id="ARBA00022737"/>
    </source>
</evidence>
<proteinExistence type="predicted"/>
<name>A0A8C9T331_SCLFO</name>
<dbReference type="Gene3D" id="1.10.510.10">
    <property type="entry name" value="Transferase(Phosphotransferase) domain 1"/>
    <property type="match status" value="1"/>
</dbReference>
<evidence type="ECO:0000259" key="2">
    <source>
        <dbReference type="PROSITE" id="PS51377"/>
    </source>
</evidence>
<dbReference type="GeneTree" id="ENSGT00940000155133"/>
<evidence type="ECO:0000313" key="3">
    <source>
        <dbReference type="Ensembl" id="ENSSFOP00015046372.1"/>
    </source>
</evidence>
<evidence type="ECO:0000313" key="4">
    <source>
        <dbReference type="Proteomes" id="UP000694397"/>
    </source>
</evidence>
<reference evidence="3" key="3">
    <citation type="submission" date="2025-09" db="UniProtKB">
        <authorList>
            <consortium name="Ensembl"/>
        </authorList>
    </citation>
    <scope>IDENTIFICATION</scope>
</reference>
<sequence>MSTFVTLAEVLEARGAPLDEDEVWSLLLGTVESLLDTSFNMCSLISPGSLLLSASGGLAFRSCAWSEEMCSFTAPEVLQGRAITTRLAVEKVLIYSLGMTLYWSVDYQLPQNEPVQLSGHLNSLLLSMCEDTALRRADLLRVREMCEHHHKAALLFPPSRVISQLVEEVLHDAVSCTSIRMCQGGDTSHLNHRSQAIRDRLHGEEHLPWPPCSTCLFPNFFSGSLRQLAETNTAMKKLME</sequence>
<dbReference type="PROSITE" id="PS51377">
    <property type="entry name" value="KIND"/>
    <property type="match status" value="1"/>
</dbReference>
<dbReference type="OrthoDB" id="165498at2759"/>
<dbReference type="PANTHER" id="PTHR46900:SF4">
    <property type="entry name" value="FERM AND PDZ DOMAIN CONTAINING 2"/>
    <property type="match status" value="1"/>
</dbReference>
<protein>
    <recommendedName>
        <fullName evidence="2">KIND domain-containing protein</fullName>
    </recommendedName>
</protein>